<organism evidence="2 3">
    <name type="scientific">Champsocephalus gunnari</name>
    <name type="common">Mackerel icefish</name>
    <dbReference type="NCBI Taxonomy" id="52237"/>
    <lineage>
        <taxon>Eukaryota</taxon>
        <taxon>Metazoa</taxon>
        <taxon>Chordata</taxon>
        <taxon>Craniata</taxon>
        <taxon>Vertebrata</taxon>
        <taxon>Euteleostomi</taxon>
        <taxon>Actinopterygii</taxon>
        <taxon>Neopterygii</taxon>
        <taxon>Teleostei</taxon>
        <taxon>Neoteleostei</taxon>
        <taxon>Acanthomorphata</taxon>
        <taxon>Eupercaria</taxon>
        <taxon>Perciformes</taxon>
        <taxon>Notothenioidei</taxon>
        <taxon>Channichthyidae</taxon>
        <taxon>Champsocephalus</taxon>
    </lineage>
</organism>
<dbReference type="EMBL" id="JAURVH010001520">
    <property type="protein sequence ID" value="KAK5924517.1"/>
    <property type="molecule type" value="Genomic_DNA"/>
</dbReference>
<feature type="region of interest" description="Disordered" evidence="1">
    <location>
        <begin position="76"/>
        <end position="118"/>
    </location>
</feature>
<accession>A0AAN8HR31</accession>
<evidence type="ECO:0000313" key="3">
    <source>
        <dbReference type="Proteomes" id="UP001331515"/>
    </source>
</evidence>
<keyword evidence="3" id="KW-1185">Reference proteome</keyword>
<name>A0AAN8HR31_CHAGU</name>
<comment type="caution">
    <text evidence="2">The sequence shown here is derived from an EMBL/GenBank/DDBJ whole genome shotgun (WGS) entry which is preliminary data.</text>
</comment>
<reference evidence="2 3" key="1">
    <citation type="journal article" date="2023" name="Mol. Biol. Evol.">
        <title>Genomics of Secondarily Temperate Adaptation in the Only Non-Antarctic Icefish.</title>
        <authorList>
            <person name="Rivera-Colon A.G."/>
            <person name="Rayamajhi N."/>
            <person name="Minhas B.F."/>
            <person name="Madrigal G."/>
            <person name="Bilyk K.T."/>
            <person name="Yoon V."/>
            <person name="Hune M."/>
            <person name="Gregory S."/>
            <person name="Cheng C.H.C."/>
            <person name="Catchen J.M."/>
        </authorList>
    </citation>
    <scope>NUCLEOTIDE SEQUENCE [LARGE SCALE GENOMIC DNA]</scope>
    <source>
        <tissue evidence="2">White muscle</tissue>
    </source>
</reference>
<protein>
    <submittedName>
        <fullName evidence="2">Uncharacterized protein</fullName>
    </submittedName>
</protein>
<sequence length="132" mass="15109">MIHQELAVDQLYLHRTDWTSHVPIPGGLGGVVEVSLLVVVRLMSTGDLCNFQRLRHTASILPPDLQASLKPLFIPQKKKRGSVPPPPQRFRTTFRTREDEGGRGRTREDEGGRGRKTRLRVSRKRYDVFRNV</sequence>
<gene>
    <name evidence="2" type="ORF">CgunFtcFv8_017126</name>
</gene>
<evidence type="ECO:0000256" key="1">
    <source>
        <dbReference type="SAM" id="MobiDB-lite"/>
    </source>
</evidence>
<dbReference type="Proteomes" id="UP001331515">
    <property type="component" value="Unassembled WGS sequence"/>
</dbReference>
<proteinExistence type="predicted"/>
<dbReference type="AlphaFoldDB" id="A0AAN8HR31"/>
<evidence type="ECO:0000313" key="2">
    <source>
        <dbReference type="EMBL" id="KAK5924517.1"/>
    </source>
</evidence>
<feature type="compositionally biased region" description="Basic and acidic residues" evidence="1">
    <location>
        <begin position="95"/>
        <end position="113"/>
    </location>
</feature>